<dbReference type="Proteomes" id="UP000218102">
    <property type="component" value="Unassembled WGS sequence"/>
</dbReference>
<sequence length="65" mass="7234">MGIDSHAAFYTYLVGAALCRERAAERPQDFRVTANIAGAAARPFRDTRPLPQVLYCVRCRRPGLP</sequence>
<organism evidence="1 2">
    <name type="scientific">Pseudomonas plecoglossicida</name>
    <dbReference type="NCBI Taxonomy" id="70775"/>
    <lineage>
        <taxon>Bacteria</taxon>
        <taxon>Pseudomonadati</taxon>
        <taxon>Pseudomonadota</taxon>
        <taxon>Gammaproteobacteria</taxon>
        <taxon>Pseudomonadales</taxon>
        <taxon>Pseudomonadaceae</taxon>
        <taxon>Pseudomonas</taxon>
    </lineage>
</organism>
<evidence type="ECO:0000313" key="1">
    <source>
        <dbReference type="EMBL" id="PBJ93821.1"/>
    </source>
</evidence>
<reference evidence="1 2" key="1">
    <citation type="submission" date="2017-09" db="EMBL/GenBank/DDBJ databases">
        <authorList>
            <person name="Ehlers B."/>
            <person name="Leendertz F.H."/>
        </authorList>
    </citation>
    <scope>NUCLEOTIDE SEQUENCE [LARGE SCALE GENOMIC DNA]</scope>
    <source>
        <strain evidence="1 2">DJ-1</strain>
    </source>
</reference>
<gene>
    <name evidence="1" type="ORF">CMV24_20120</name>
</gene>
<name>A0A0B5KGK5_PSEDL</name>
<comment type="caution">
    <text evidence="1">The sequence shown here is derived from an EMBL/GenBank/DDBJ whole genome shotgun (WGS) entry which is preliminary data.</text>
</comment>
<dbReference type="AlphaFoldDB" id="A0A0B5KGK5"/>
<accession>A0A0B5KGK5</accession>
<protein>
    <submittedName>
        <fullName evidence="1">Uncharacterized protein</fullName>
    </submittedName>
</protein>
<evidence type="ECO:0000313" key="2">
    <source>
        <dbReference type="Proteomes" id="UP000218102"/>
    </source>
</evidence>
<dbReference type="KEGG" id="ppj:RK21_03228"/>
<dbReference type="EMBL" id="NTME01000023">
    <property type="protein sequence ID" value="PBJ93821.1"/>
    <property type="molecule type" value="Genomic_DNA"/>
</dbReference>
<proteinExistence type="predicted"/>